<evidence type="ECO:0000256" key="2">
    <source>
        <dbReference type="SAM" id="Phobius"/>
    </source>
</evidence>
<gene>
    <name evidence="3" type="ORF">DQ384_14915</name>
</gene>
<feature type="transmembrane region" description="Helical" evidence="2">
    <location>
        <begin position="12"/>
        <end position="31"/>
    </location>
</feature>
<dbReference type="EMBL" id="QOIL01000007">
    <property type="protein sequence ID" value="RCG30588.1"/>
    <property type="molecule type" value="Genomic_DNA"/>
</dbReference>
<dbReference type="Proteomes" id="UP000253094">
    <property type="component" value="Unassembled WGS sequence"/>
</dbReference>
<accession>A0A367FJL6</accession>
<protein>
    <submittedName>
        <fullName evidence="3">Uncharacterized protein</fullName>
    </submittedName>
</protein>
<keyword evidence="2" id="KW-0472">Membrane</keyword>
<proteinExistence type="predicted"/>
<dbReference type="OrthoDB" id="3542684at2"/>
<comment type="caution">
    <text evidence="3">The sequence shown here is derived from an EMBL/GenBank/DDBJ whole genome shotgun (WGS) entry which is preliminary data.</text>
</comment>
<feature type="transmembrane region" description="Helical" evidence="2">
    <location>
        <begin position="138"/>
        <end position="160"/>
    </location>
</feature>
<evidence type="ECO:0000256" key="1">
    <source>
        <dbReference type="SAM" id="MobiDB-lite"/>
    </source>
</evidence>
<dbReference type="AlphaFoldDB" id="A0A367FJL6"/>
<feature type="region of interest" description="Disordered" evidence="1">
    <location>
        <begin position="170"/>
        <end position="276"/>
    </location>
</feature>
<feature type="compositionally biased region" description="Low complexity" evidence="1">
    <location>
        <begin position="223"/>
        <end position="238"/>
    </location>
</feature>
<evidence type="ECO:0000313" key="3">
    <source>
        <dbReference type="EMBL" id="RCG30588.1"/>
    </source>
</evidence>
<evidence type="ECO:0000313" key="4">
    <source>
        <dbReference type="Proteomes" id="UP000253094"/>
    </source>
</evidence>
<feature type="region of interest" description="Disordered" evidence="1">
    <location>
        <begin position="106"/>
        <end position="131"/>
    </location>
</feature>
<sequence length="276" mass="27539">MGDKNGLELSVPQIAGSALAAATAAVAASFLGVTGTVIGAALASAGTTVGNAVYTHYIHRTRDRIKEAHGLITGEVEAAGERERREVTARPGEEGLATAVHATVRDHGPADLPHGDATTPLSPAQVPPLRREGRRGPLWVTLIVAAAATFALSMGGILAFELVSGKPLTATVQGRDGSGTSLGGTVSERRDPAPAPSTSPEAGTGRATEPSAKATPAETGDESAGPAQPSADPSSPAPENRTGAPENGTGVEPSADSGVGRQDGRAGTGQPSTTSR</sequence>
<reference evidence="3 4" key="1">
    <citation type="submission" date="2018-06" db="EMBL/GenBank/DDBJ databases">
        <title>Sphaerisporangium craniellae sp. nov., isolated from a marine sponge in the South China Sea.</title>
        <authorList>
            <person name="Li L."/>
        </authorList>
    </citation>
    <scope>NUCLEOTIDE SEQUENCE [LARGE SCALE GENOMIC DNA]</scope>
    <source>
        <strain evidence="3 4">CCTCC AA 208026</strain>
    </source>
</reference>
<organism evidence="3 4">
    <name type="scientific">Sphaerisporangium album</name>
    <dbReference type="NCBI Taxonomy" id="509200"/>
    <lineage>
        <taxon>Bacteria</taxon>
        <taxon>Bacillati</taxon>
        <taxon>Actinomycetota</taxon>
        <taxon>Actinomycetes</taxon>
        <taxon>Streptosporangiales</taxon>
        <taxon>Streptosporangiaceae</taxon>
        <taxon>Sphaerisporangium</taxon>
    </lineage>
</organism>
<dbReference type="RefSeq" id="WP_114029382.1">
    <property type="nucleotide sequence ID" value="NZ_QOIL01000007.1"/>
</dbReference>
<keyword evidence="2" id="KW-0812">Transmembrane</keyword>
<keyword evidence="4" id="KW-1185">Reference proteome</keyword>
<keyword evidence="2" id="KW-1133">Transmembrane helix</keyword>
<name>A0A367FJL6_9ACTN</name>